<reference evidence="1 2" key="1">
    <citation type="submission" date="2018-08" db="EMBL/GenBank/DDBJ databases">
        <title>Meiothermus roseus NBRC 110900 genome sequencing project.</title>
        <authorList>
            <person name="Da Costa M.S."/>
            <person name="Albuquerque L."/>
            <person name="Raposo P."/>
            <person name="Froufe H.J.C."/>
            <person name="Barroso C.S."/>
            <person name="Egas C."/>
        </authorList>
    </citation>
    <scope>NUCLEOTIDE SEQUENCE [LARGE SCALE GENOMIC DNA]</scope>
    <source>
        <strain evidence="1 2">NBRC 110900</strain>
    </source>
</reference>
<dbReference type="EMBL" id="QWLA01000019">
    <property type="protein sequence ID" value="RIH87448.1"/>
    <property type="molecule type" value="Genomic_DNA"/>
</dbReference>
<comment type="caution">
    <text evidence="1">The sequence shown here is derived from an EMBL/GenBank/DDBJ whole genome shotgun (WGS) entry which is preliminary data.</text>
</comment>
<proteinExistence type="predicted"/>
<evidence type="ECO:0000313" key="2">
    <source>
        <dbReference type="Proteomes" id="UP000265341"/>
    </source>
</evidence>
<dbReference type="Proteomes" id="UP000265341">
    <property type="component" value="Unassembled WGS sequence"/>
</dbReference>
<organism evidence="1 2">
    <name type="scientific">Calidithermus roseus</name>
    <dbReference type="NCBI Taxonomy" id="1644118"/>
    <lineage>
        <taxon>Bacteria</taxon>
        <taxon>Thermotogati</taxon>
        <taxon>Deinococcota</taxon>
        <taxon>Deinococci</taxon>
        <taxon>Thermales</taxon>
        <taxon>Thermaceae</taxon>
        <taxon>Calidithermus</taxon>
    </lineage>
</organism>
<sequence>MKGHHPSQRHHMVVHHYLRREARGVQHLFDLETCLSLLDLPREGDGPAG</sequence>
<evidence type="ECO:0000313" key="1">
    <source>
        <dbReference type="EMBL" id="RIH87448.1"/>
    </source>
</evidence>
<dbReference type="RefSeq" id="WP_182482702.1">
    <property type="nucleotide sequence ID" value="NZ_QWLA01000019.1"/>
</dbReference>
<accession>A0A399ETY4</accession>
<name>A0A399ETY4_9DEIN</name>
<keyword evidence="2" id="KW-1185">Reference proteome</keyword>
<dbReference type="AlphaFoldDB" id="A0A399ETY4"/>
<protein>
    <submittedName>
        <fullName evidence="1">Uncharacterized protein</fullName>
    </submittedName>
</protein>
<gene>
    <name evidence="1" type="ORF">Mrose_01285</name>
</gene>